<evidence type="ECO:0000313" key="6">
    <source>
        <dbReference type="Proteomes" id="UP000266841"/>
    </source>
</evidence>
<dbReference type="EMBL" id="AGNL01039516">
    <property type="protein sequence ID" value="EJK52614.1"/>
    <property type="molecule type" value="Genomic_DNA"/>
</dbReference>
<comment type="similarity">
    <text evidence="2">Belongs to the acylphosphatase family.</text>
</comment>
<comment type="caution">
    <text evidence="5">The sequence shown here is derived from an EMBL/GenBank/DDBJ whole genome shotgun (WGS) entry which is preliminary data.</text>
</comment>
<dbReference type="Pfam" id="PF00708">
    <property type="entry name" value="Acylphosphatase"/>
    <property type="match status" value="1"/>
</dbReference>
<accession>K0RK20</accession>
<comment type="caution">
    <text evidence="1">Lacks conserved residue(s) required for the propagation of feature annotation.</text>
</comment>
<feature type="signal peptide" evidence="3">
    <location>
        <begin position="1"/>
        <end position="23"/>
    </location>
</feature>
<proteinExistence type="inferred from homology"/>
<reference evidence="5 6" key="1">
    <citation type="journal article" date="2012" name="Genome Biol.">
        <title>Genome and low-iron response of an oceanic diatom adapted to chronic iron limitation.</title>
        <authorList>
            <person name="Lommer M."/>
            <person name="Specht M."/>
            <person name="Roy A.S."/>
            <person name="Kraemer L."/>
            <person name="Andreson R."/>
            <person name="Gutowska M.A."/>
            <person name="Wolf J."/>
            <person name="Bergner S.V."/>
            <person name="Schilhabel M.B."/>
            <person name="Klostermeier U.C."/>
            <person name="Beiko R.G."/>
            <person name="Rosenstiel P."/>
            <person name="Hippler M."/>
            <person name="Laroche J."/>
        </authorList>
    </citation>
    <scope>NUCLEOTIDE SEQUENCE [LARGE SCALE GENOMIC DNA]</scope>
    <source>
        <strain evidence="5 6">CCMP1005</strain>
    </source>
</reference>
<evidence type="ECO:0000259" key="4">
    <source>
        <dbReference type="PROSITE" id="PS51160"/>
    </source>
</evidence>
<dbReference type="AlphaFoldDB" id="K0RK20"/>
<dbReference type="Proteomes" id="UP000266841">
    <property type="component" value="Unassembled WGS sequence"/>
</dbReference>
<gene>
    <name evidence="5" type="ORF">THAOC_28093</name>
</gene>
<dbReference type="OrthoDB" id="39743at2759"/>
<evidence type="ECO:0000256" key="3">
    <source>
        <dbReference type="SAM" id="SignalP"/>
    </source>
</evidence>
<organism evidence="5 6">
    <name type="scientific">Thalassiosira oceanica</name>
    <name type="common">Marine diatom</name>
    <dbReference type="NCBI Taxonomy" id="159749"/>
    <lineage>
        <taxon>Eukaryota</taxon>
        <taxon>Sar</taxon>
        <taxon>Stramenopiles</taxon>
        <taxon>Ochrophyta</taxon>
        <taxon>Bacillariophyta</taxon>
        <taxon>Coscinodiscophyceae</taxon>
        <taxon>Thalassiosirophycidae</taxon>
        <taxon>Thalassiosirales</taxon>
        <taxon>Thalassiosiraceae</taxon>
        <taxon>Thalassiosira</taxon>
    </lineage>
</organism>
<name>K0RK20_THAOC</name>
<dbReference type="Gene3D" id="3.30.70.100">
    <property type="match status" value="1"/>
</dbReference>
<protein>
    <recommendedName>
        <fullName evidence="4">Acylphosphatase-like domain-containing protein</fullName>
    </recommendedName>
</protein>
<dbReference type="InterPro" id="IPR036046">
    <property type="entry name" value="Acylphosphatase-like_dom_sf"/>
</dbReference>
<keyword evidence="6" id="KW-1185">Reference proteome</keyword>
<dbReference type="SUPFAM" id="SSF54975">
    <property type="entry name" value="Acylphosphatase/BLUF domain-like"/>
    <property type="match status" value="1"/>
</dbReference>
<keyword evidence="3" id="KW-0732">Signal</keyword>
<sequence>MRRLTLLPFFTALVCMSCTHVWGFAAVQSPATTASRIKIRRSSTAHRRPTLLGATTTDGEKDPNEIIATRIVVTGDVNGGYYRSCVKNEAGRFRKLIGTMSPPDDKSERAEIYVEGKRKMISGFVRWCERGNVGLSQQITVESVNEEDAAGLLDDFYVQNRTGITKNGTRKMN</sequence>
<feature type="chain" id="PRO_5003837087" description="Acylphosphatase-like domain-containing protein" evidence="3">
    <location>
        <begin position="24"/>
        <end position="173"/>
    </location>
</feature>
<dbReference type="InterPro" id="IPR001792">
    <property type="entry name" value="Acylphosphatase-like_dom"/>
</dbReference>
<evidence type="ECO:0000256" key="1">
    <source>
        <dbReference type="PROSITE-ProRule" id="PRU00520"/>
    </source>
</evidence>
<evidence type="ECO:0000256" key="2">
    <source>
        <dbReference type="RuleBase" id="RU004168"/>
    </source>
</evidence>
<dbReference type="PROSITE" id="PS51160">
    <property type="entry name" value="ACYLPHOSPHATASE_3"/>
    <property type="match status" value="1"/>
</dbReference>
<dbReference type="eggNOG" id="ENOG502SES2">
    <property type="taxonomic scope" value="Eukaryota"/>
</dbReference>
<feature type="domain" description="Acylphosphatase-like" evidence="4">
    <location>
        <begin position="68"/>
        <end position="160"/>
    </location>
</feature>
<evidence type="ECO:0000313" key="5">
    <source>
        <dbReference type="EMBL" id="EJK52614.1"/>
    </source>
</evidence>